<dbReference type="Proteomes" id="UP000054251">
    <property type="component" value="Unassembled WGS sequence"/>
</dbReference>
<feature type="domain" description="Bul1 N-terminal" evidence="1">
    <location>
        <begin position="72"/>
        <end position="235"/>
    </location>
</feature>
<keyword evidence="4" id="KW-1185">Reference proteome</keyword>
<sequence length="557" mass="63932">MKSPKGNERENVLSRYRQDYSDYNILPSYHMDKGIVKKKLNPGDEVYQFNHEPPAYNSSASLDPTMSAQSFNSYSENTVTVLDNLDSLTSLQGMVRQDIFFTKDDLKAMGKTVIIDNETVEYDQGDMIRGYITIENLTAKAIPLNVYYVLFQGIYRNDHKCENFIQMVDFKASLNYDGVETLIDPDDGTYLTMGSTLLPQIKYKRFFTFRVPSSLLEYACGAHLGKHLQAPPSCGEGINDLMPAKIRYNVRSALICNKNNEYYMLADTSKPVRIIPRPDIHVKDNHNGLTSMCQSLLNEVERGLSSSGGRYSKSRYRIGTYLDQLQYNHTENNEFSTVLKNKRIAATVHNREYKFKYYPPSLCHIHQTLDIPVQLVYNSSIDPLPMVKRVSCELVVVSINSTDYSIPQEIDHSMLFLKQTNLTYDDLVIRPAIMLLKEINKIRKHVPSFTPEPRLMADLKSLSYLSTSYVTMSIDTNVILDFTYPLEGQHTRSIHLHLNLNSMYLKDLDKAIKSNRFGSFCLLPSFQSCKLVRLYYMRVTLHLHNEDLVIHVPITVE</sequence>
<comment type="caution">
    <text evidence="3">The sequence shown here is derived from an EMBL/GenBank/DDBJ whole genome shotgun (WGS) entry which is preliminary data.</text>
</comment>
<evidence type="ECO:0000313" key="3">
    <source>
        <dbReference type="EMBL" id="KRZ98583.1"/>
    </source>
</evidence>
<dbReference type="Pfam" id="PF04426">
    <property type="entry name" value="Bul1_C"/>
    <property type="match status" value="1"/>
</dbReference>
<organism evidence="3 4">
    <name type="scientific">Debaryomyces fabryi</name>
    <dbReference type="NCBI Taxonomy" id="58627"/>
    <lineage>
        <taxon>Eukaryota</taxon>
        <taxon>Fungi</taxon>
        <taxon>Dikarya</taxon>
        <taxon>Ascomycota</taxon>
        <taxon>Saccharomycotina</taxon>
        <taxon>Pichiomycetes</taxon>
        <taxon>Debaryomycetaceae</taxon>
        <taxon>Debaryomyces</taxon>
    </lineage>
</organism>
<proteinExistence type="predicted"/>
<accession>A0A0V1PQS5</accession>
<dbReference type="EMBL" id="LMYN01000248">
    <property type="protein sequence ID" value="KRZ98583.1"/>
    <property type="molecule type" value="Genomic_DNA"/>
</dbReference>
<dbReference type="OrthoDB" id="4016204at2759"/>
<dbReference type="GeneID" id="26842668"/>
<evidence type="ECO:0000259" key="1">
    <source>
        <dbReference type="Pfam" id="PF04425"/>
    </source>
</evidence>
<evidence type="ECO:0000259" key="2">
    <source>
        <dbReference type="Pfam" id="PF04426"/>
    </source>
</evidence>
<evidence type="ECO:0008006" key="5">
    <source>
        <dbReference type="Google" id="ProtNLM"/>
    </source>
</evidence>
<feature type="domain" description="Bul1 C-terminal" evidence="2">
    <location>
        <begin position="490"/>
        <end position="557"/>
    </location>
</feature>
<dbReference type="InterPro" id="IPR022794">
    <property type="entry name" value="Bul1_C"/>
</dbReference>
<evidence type="ECO:0000313" key="4">
    <source>
        <dbReference type="Proteomes" id="UP000054251"/>
    </source>
</evidence>
<dbReference type="InterPro" id="IPR039634">
    <property type="entry name" value="Bul1-like"/>
</dbReference>
<protein>
    <recommendedName>
        <fullName evidence="5">Bul1 N-terminal domain-containing protein</fullName>
    </recommendedName>
</protein>
<dbReference type="PANTHER" id="PTHR31904">
    <property type="entry name" value="BYPASS OF STOP CODON PROTEIN 5-RELATED"/>
    <property type="match status" value="1"/>
</dbReference>
<reference evidence="3 4" key="1">
    <citation type="submission" date="2015-11" db="EMBL/GenBank/DDBJ databases">
        <title>The genome of Debaryomyces fabryi.</title>
        <authorList>
            <person name="Tafer H."/>
            <person name="Lopandic K."/>
        </authorList>
    </citation>
    <scope>NUCLEOTIDE SEQUENCE [LARGE SCALE GENOMIC DNA]</scope>
    <source>
        <strain evidence="3 4">CBS 789</strain>
    </source>
</reference>
<name>A0A0V1PQS5_9ASCO</name>
<dbReference type="Pfam" id="PF04425">
    <property type="entry name" value="Bul1_N"/>
    <property type="match status" value="1"/>
</dbReference>
<dbReference type="RefSeq" id="XP_015464686.1">
    <property type="nucleotide sequence ID" value="XM_015614488.1"/>
</dbReference>
<gene>
    <name evidence="3" type="ORF">AC631_05659</name>
</gene>
<dbReference type="PANTHER" id="PTHR31904:SF1">
    <property type="entry name" value="BYPASS OF STOP CODON PROTEIN 5-RELATED"/>
    <property type="match status" value="1"/>
</dbReference>
<dbReference type="AlphaFoldDB" id="A0A0V1PQS5"/>
<dbReference type="InterPro" id="IPR007519">
    <property type="entry name" value="Bul1_N"/>
</dbReference>